<dbReference type="Proteomes" id="UP001054945">
    <property type="component" value="Unassembled WGS sequence"/>
</dbReference>
<name>A0AAV4R0F3_CAEEX</name>
<organism evidence="1 2">
    <name type="scientific">Caerostris extrusa</name>
    <name type="common">Bark spider</name>
    <name type="synonym">Caerostris bankana</name>
    <dbReference type="NCBI Taxonomy" id="172846"/>
    <lineage>
        <taxon>Eukaryota</taxon>
        <taxon>Metazoa</taxon>
        <taxon>Ecdysozoa</taxon>
        <taxon>Arthropoda</taxon>
        <taxon>Chelicerata</taxon>
        <taxon>Arachnida</taxon>
        <taxon>Araneae</taxon>
        <taxon>Araneomorphae</taxon>
        <taxon>Entelegynae</taxon>
        <taxon>Araneoidea</taxon>
        <taxon>Araneidae</taxon>
        <taxon>Caerostris</taxon>
    </lineage>
</organism>
<reference evidence="1 2" key="1">
    <citation type="submission" date="2021-06" db="EMBL/GenBank/DDBJ databases">
        <title>Caerostris extrusa draft genome.</title>
        <authorList>
            <person name="Kono N."/>
            <person name="Arakawa K."/>
        </authorList>
    </citation>
    <scope>NUCLEOTIDE SEQUENCE [LARGE SCALE GENOMIC DNA]</scope>
</reference>
<accession>A0AAV4R0F3</accession>
<dbReference type="EMBL" id="BPLR01007037">
    <property type="protein sequence ID" value="GIY14031.1"/>
    <property type="molecule type" value="Genomic_DNA"/>
</dbReference>
<evidence type="ECO:0000313" key="2">
    <source>
        <dbReference type="Proteomes" id="UP001054945"/>
    </source>
</evidence>
<protein>
    <submittedName>
        <fullName evidence="1">Uncharacterized protein</fullName>
    </submittedName>
</protein>
<proteinExistence type="predicted"/>
<evidence type="ECO:0000313" key="1">
    <source>
        <dbReference type="EMBL" id="GIY14031.1"/>
    </source>
</evidence>
<comment type="caution">
    <text evidence="1">The sequence shown here is derived from an EMBL/GenBank/DDBJ whole genome shotgun (WGS) entry which is preliminary data.</text>
</comment>
<dbReference type="AlphaFoldDB" id="A0AAV4R0F3"/>
<gene>
    <name evidence="1" type="primary">AVEN_229924_1</name>
    <name evidence="1" type="ORF">CEXT_720601</name>
</gene>
<sequence length="259" mass="29659">MGLGKKSSGYDPALKYMGLGKKSSGYDPALKYMGLGKKSFGYDPALKYMGLELKDLLGKSQDCKISCKYAIRRKRDIRNNVDEILRMNSRDYSLKKDYLNGFVDEPELDNLMISGLMTPSEVKIKRERDNRPKYNPGWIFIGLGKRYPESGNVNFQIDDPDSLLTKYYNLMEKVKDSLQNIQYDLMNENKDKLISFHNSITTQSDFPDTYRKEYPISNLDINNPVGLLVSGNLHAGWPSTDPYFELIRSMENQPGKGQK</sequence>
<keyword evidence="2" id="KW-1185">Reference proteome</keyword>